<keyword evidence="3" id="KW-1185">Reference proteome</keyword>
<dbReference type="Proteomes" id="UP000324585">
    <property type="component" value="Unassembled WGS sequence"/>
</dbReference>
<feature type="region of interest" description="Disordered" evidence="1">
    <location>
        <begin position="885"/>
        <end position="965"/>
    </location>
</feature>
<feature type="region of interest" description="Disordered" evidence="1">
    <location>
        <begin position="223"/>
        <end position="262"/>
    </location>
</feature>
<sequence>MSRNNDTFQIVTASKRGFLSNPMPSRRAQILALSPEPALPPRPCIRSPTLPLRMLCTYTISAGQLKRLSLILCIHHKFDPFQILKSSQAFPYCTYCETTPFYGPDDRTGRVGRTRGRDDWTARGGRARGVKEIRRIGMDSRESLAHKPWHRRREKRLQCDGVNCDFSPPEGQGLSYTARVQVMREHKLCCRLRVRTGRIPYANLRRSTAVYGGPCDDDTRSGIDFDVSAGIDNHDDSARDSDNDGGDDFVDPEEQIESDDDLALENDAADNDEANEAERMGHDAAQMSDAYPSREIDVETLVTRYAKRFERLLDQKTLRQRLQHRDDSISKYVRTLTGIGSSENIDIDDAVEVLRFKSEQEMFMHKHAISTREALELKSMEMQLLRITTRTTLRYITRIIRRAFTDLRRNLSTCDASLLEKAFSVMQTSINESAAGLVKRASTLLFTHRSKQCISDIIGNTVIDGQEAIIEYGAGKTLHGKILPRNVVQKIRFREPMELAVNSVVSIIREYGLDALKINLFEDQQRNSLVFPQDGNLCVNAARRIAFEVRQKYGPDPPEAVLLPLQIYADEAHMTQNGRHTMTPLKIRIVHRRMFCSDAHREPHVVAYLPAVDTECVARAFGASQNLHINAKLARRELESSMYHAIMSKTFYDTLAANKHGIPVTWQQRRLLFFPIVYKLSMDMPMMSKCSFTKASFVSGGRAQKMPCHQCMVQAPQSSIHTLSTPAAPHQTENDEFWVTRRPLQYRSEKKIEHLVTQHLSEWGASMRKAHSLQFIGEHAAIGWNRFDENDDKDFNELAAGYEEHIMLLNRGRFQLTGIDGLHGFLAFWFRGITVAGLKALLSKPNVTHRVANVVFELTEAQERAKQYSKHGEEEDAIDAMASLDRSEDTCASAGESNSEHGSESNSECASDIDGPSQSGQASPAKKRKTASAPPSGTRFSHSSAHGRALPLKTATPKHKGSATDQLRGIIDSAAGKAWSRIATNIMNEASFRRHAVYTRIRSSNFLLDLTKLAEQSYSLGHLLQMVVLIQQEDILEDHARIAFTNLAIRCIQLYGVLYLRVIPRDLLIRIPSLTSEVQLRLRIFTQRINLPWNAPKIHALSHFGDNLADFGPMKFWDTTDGEKSFQVDKVWFKSLVGSDTWKPHESMLRRAAKHELASFSNRWLWQLTRDAYSNEGQQSDVRTFTNTAPNENTANQRHPWYRHRGSSIHFSSSLFGVWRDACTVWTYTRENGFRSALEWQPQIWNPYASRTSNSTNSNAERVALWARMDSALKRFAMNKFRAEATHASVVLEAFRQMQLKRRRQTVECIVAHPDHYKNPRWDFVEYSKHSTHPDQYAYGKCILIARITINTDEHNETFDVAVIQDFEGHDGESAKSQCTSKCMRLEPVFHHQRLQSHSVQVIDATMLTGRVTAFQDTSQKLSRYAKLGGLPTSDVFRGLRRFLPGSVSGKEWHKAEGVEDPVVPLARALNGLLRARSNFAYHARKLLLSCGWRESQADLNHYVKCGTSGHMLVLSIYVNYGACFGHKDNVVVALKEFKKIFKTTRAVESLSDRSKKMPIHFLGSHVYRNGRSEVWIRQGKLSIS</sequence>
<gene>
    <name evidence="2" type="ORF">FVE85_8722</name>
</gene>
<reference evidence="3" key="1">
    <citation type="journal article" date="2019" name="Nat. Commun.">
        <title>Expansion of phycobilisome linker gene families in mesophilic red algae.</title>
        <authorList>
            <person name="Lee J."/>
            <person name="Kim D."/>
            <person name="Bhattacharya D."/>
            <person name="Yoon H.S."/>
        </authorList>
    </citation>
    <scope>NUCLEOTIDE SEQUENCE [LARGE SCALE GENOMIC DNA]</scope>
    <source>
        <strain evidence="3">CCMP 1328</strain>
    </source>
</reference>
<name>A0A5J4YS64_PORPP</name>
<protein>
    <submittedName>
        <fullName evidence="2">Uncharacterized protein</fullName>
    </submittedName>
</protein>
<feature type="compositionally biased region" description="Basic and acidic residues" evidence="1">
    <location>
        <begin position="232"/>
        <end position="242"/>
    </location>
</feature>
<comment type="caution">
    <text evidence="2">The sequence shown here is derived from an EMBL/GenBank/DDBJ whole genome shotgun (WGS) entry which is preliminary data.</text>
</comment>
<evidence type="ECO:0000313" key="3">
    <source>
        <dbReference type="Proteomes" id="UP000324585"/>
    </source>
</evidence>
<evidence type="ECO:0000256" key="1">
    <source>
        <dbReference type="SAM" id="MobiDB-lite"/>
    </source>
</evidence>
<evidence type="ECO:0000313" key="2">
    <source>
        <dbReference type="EMBL" id="KAA8493277.1"/>
    </source>
</evidence>
<feature type="compositionally biased region" description="Polar residues" evidence="1">
    <location>
        <begin position="933"/>
        <end position="944"/>
    </location>
</feature>
<feature type="compositionally biased region" description="Acidic residues" evidence="1">
    <location>
        <begin position="243"/>
        <end position="262"/>
    </location>
</feature>
<dbReference type="EMBL" id="VRMN01000007">
    <property type="protein sequence ID" value="KAA8493277.1"/>
    <property type="molecule type" value="Genomic_DNA"/>
</dbReference>
<accession>A0A5J4YS64</accession>
<organism evidence="2 3">
    <name type="scientific">Porphyridium purpureum</name>
    <name type="common">Red alga</name>
    <name type="synonym">Porphyridium cruentum</name>
    <dbReference type="NCBI Taxonomy" id="35688"/>
    <lineage>
        <taxon>Eukaryota</taxon>
        <taxon>Rhodophyta</taxon>
        <taxon>Bangiophyceae</taxon>
        <taxon>Porphyridiales</taxon>
        <taxon>Porphyridiaceae</taxon>
        <taxon>Porphyridium</taxon>
    </lineage>
</organism>
<proteinExistence type="predicted"/>